<gene>
    <name evidence="2" type="ORF">GIB67_023759</name>
</gene>
<comment type="caution">
    <text evidence="2">The sequence shown here is derived from an EMBL/GenBank/DDBJ whole genome shotgun (WGS) entry which is preliminary data.</text>
</comment>
<evidence type="ECO:0000313" key="3">
    <source>
        <dbReference type="Proteomes" id="UP000541444"/>
    </source>
</evidence>
<dbReference type="AlphaFoldDB" id="A0A7J7LG16"/>
<accession>A0A7J7LG16</accession>
<reference evidence="2 3" key="1">
    <citation type="journal article" date="2020" name="IScience">
        <title>Genome Sequencing of the Endangered Kingdonia uniflora (Circaeasteraceae, Ranunculales) Reveals Potential Mechanisms of Evolutionary Specialization.</title>
        <authorList>
            <person name="Sun Y."/>
            <person name="Deng T."/>
            <person name="Zhang A."/>
            <person name="Moore M.J."/>
            <person name="Landis J.B."/>
            <person name="Lin N."/>
            <person name="Zhang H."/>
            <person name="Zhang X."/>
            <person name="Huang J."/>
            <person name="Zhang X."/>
            <person name="Sun H."/>
            <person name="Wang H."/>
        </authorList>
    </citation>
    <scope>NUCLEOTIDE SEQUENCE [LARGE SCALE GENOMIC DNA]</scope>
    <source>
        <strain evidence="2">TB1705</strain>
        <tissue evidence="2">Leaf</tissue>
    </source>
</reference>
<feature type="region of interest" description="Disordered" evidence="1">
    <location>
        <begin position="103"/>
        <end position="122"/>
    </location>
</feature>
<feature type="compositionally biased region" description="Polar residues" evidence="1">
    <location>
        <begin position="7"/>
        <end position="18"/>
    </location>
</feature>
<keyword evidence="3" id="KW-1185">Reference proteome</keyword>
<organism evidence="2 3">
    <name type="scientific">Kingdonia uniflora</name>
    <dbReference type="NCBI Taxonomy" id="39325"/>
    <lineage>
        <taxon>Eukaryota</taxon>
        <taxon>Viridiplantae</taxon>
        <taxon>Streptophyta</taxon>
        <taxon>Embryophyta</taxon>
        <taxon>Tracheophyta</taxon>
        <taxon>Spermatophyta</taxon>
        <taxon>Magnoliopsida</taxon>
        <taxon>Ranunculales</taxon>
        <taxon>Circaeasteraceae</taxon>
        <taxon>Kingdonia</taxon>
    </lineage>
</organism>
<feature type="region of interest" description="Disordered" evidence="1">
    <location>
        <begin position="1"/>
        <end position="25"/>
    </location>
</feature>
<protein>
    <submittedName>
        <fullName evidence="2">Uncharacterized protein</fullName>
    </submittedName>
</protein>
<dbReference type="EMBL" id="JACGCM010002301">
    <property type="protein sequence ID" value="KAF6141587.1"/>
    <property type="molecule type" value="Genomic_DNA"/>
</dbReference>
<name>A0A7J7LG16_9MAGN</name>
<sequence length="359" mass="40502">MIKMGRSSVNEVSTSGRTNEADSKREGGLEQFLGFPGQLVSYPPGFGAFREFCKAKVDIGGVKSTMDRKDSLLGEVAEEGNELELLLGKLSLSGKKRVKSKSKKVAKAQSARSMTGVDEGTGQISEDEVRAKTPGRVGSRITWGCGWLDGVSPQIVLDNQGDDVELPEDGSEKVVKEMSLRINHLESGLARELETSKALLSVQAELQVELDASRTCEDHALMCNQEFVEYFDRMKEVNENSEHRFVKVYFRLEKLNQVIYDLTRQVEEKDYGIKKGLVDLSEATKSAENLQCQVDVLAVKGKQAVMAQYCIQVLERTEELCRSDLNNCRTKLEKMRRKYIGKDDRLRVARERTYRRWRL</sequence>
<proteinExistence type="predicted"/>
<evidence type="ECO:0000313" key="2">
    <source>
        <dbReference type="EMBL" id="KAF6141587.1"/>
    </source>
</evidence>
<dbReference type="Proteomes" id="UP000541444">
    <property type="component" value="Unassembled WGS sequence"/>
</dbReference>
<evidence type="ECO:0000256" key="1">
    <source>
        <dbReference type="SAM" id="MobiDB-lite"/>
    </source>
</evidence>